<dbReference type="EMBL" id="JH816020">
    <property type="protein sequence ID" value="EKC20177.1"/>
    <property type="molecule type" value="Genomic_DNA"/>
</dbReference>
<gene>
    <name evidence="1" type="ORF">CGI_10006554</name>
</gene>
<dbReference type="AlphaFoldDB" id="K1P8X2"/>
<organism evidence="1">
    <name type="scientific">Magallana gigas</name>
    <name type="common">Pacific oyster</name>
    <name type="synonym">Crassostrea gigas</name>
    <dbReference type="NCBI Taxonomy" id="29159"/>
    <lineage>
        <taxon>Eukaryota</taxon>
        <taxon>Metazoa</taxon>
        <taxon>Spiralia</taxon>
        <taxon>Lophotrochozoa</taxon>
        <taxon>Mollusca</taxon>
        <taxon>Bivalvia</taxon>
        <taxon>Autobranchia</taxon>
        <taxon>Pteriomorphia</taxon>
        <taxon>Ostreida</taxon>
        <taxon>Ostreoidea</taxon>
        <taxon>Ostreidae</taxon>
        <taxon>Magallana</taxon>
    </lineage>
</organism>
<dbReference type="InParanoid" id="K1P8X2"/>
<name>K1P8X2_MAGGI</name>
<evidence type="ECO:0000313" key="1">
    <source>
        <dbReference type="EMBL" id="EKC20177.1"/>
    </source>
</evidence>
<sequence>MESIRTPKLSAAGKVLICYRHANNPLFWLITVYGPASFKVIPRGRSKYA</sequence>
<reference evidence="1" key="1">
    <citation type="journal article" date="2012" name="Nature">
        <title>The oyster genome reveals stress adaptation and complexity of shell formation.</title>
        <authorList>
            <person name="Zhang G."/>
            <person name="Fang X."/>
            <person name="Guo X."/>
            <person name="Li L."/>
            <person name="Luo R."/>
            <person name="Xu F."/>
            <person name="Yang P."/>
            <person name="Zhang L."/>
            <person name="Wang X."/>
            <person name="Qi H."/>
            <person name="Xiong Z."/>
            <person name="Que H."/>
            <person name="Xie Y."/>
            <person name="Holland P.W."/>
            <person name="Paps J."/>
            <person name="Zhu Y."/>
            <person name="Wu F."/>
            <person name="Chen Y."/>
            <person name="Wang J."/>
            <person name="Peng C."/>
            <person name="Meng J."/>
            <person name="Yang L."/>
            <person name="Liu J."/>
            <person name="Wen B."/>
            <person name="Zhang N."/>
            <person name="Huang Z."/>
            <person name="Zhu Q."/>
            <person name="Feng Y."/>
            <person name="Mount A."/>
            <person name="Hedgecock D."/>
            <person name="Xu Z."/>
            <person name="Liu Y."/>
            <person name="Domazet-Loso T."/>
            <person name="Du Y."/>
            <person name="Sun X."/>
            <person name="Zhang S."/>
            <person name="Liu B."/>
            <person name="Cheng P."/>
            <person name="Jiang X."/>
            <person name="Li J."/>
            <person name="Fan D."/>
            <person name="Wang W."/>
            <person name="Fu W."/>
            <person name="Wang T."/>
            <person name="Wang B."/>
            <person name="Zhang J."/>
            <person name="Peng Z."/>
            <person name="Li Y."/>
            <person name="Li N."/>
            <person name="Wang J."/>
            <person name="Chen M."/>
            <person name="He Y."/>
            <person name="Tan F."/>
            <person name="Song X."/>
            <person name="Zheng Q."/>
            <person name="Huang R."/>
            <person name="Yang H."/>
            <person name="Du X."/>
            <person name="Chen L."/>
            <person name="Yang M."/>
            <person name="Gaffney P.M."/>
            <person name="Wang S."/>
            <person name="Luo L."/>
            <person name="She Z."/>
            <person name="Ming Y."/>
            <person name="Huang W."/>
            <person name="Zhang S."/>
            <person name="Huang B."/>
            <person name="Zhang Y."/>
            <person name="Qu T."/>
            <person name="Ni P."/>
            <person name="Miao G."/>
            <person name="Wang J."/>
            <person name="Wang Q."/>
            <person name="Steinberg C.E."/>
            <person name="Wang H."/>
            <person name="Li N."/>
            <person name="Qian L."/>
            <person name="Zhang G."/>
            <person name="Li Y."/>
            <person name="Yang H."/>
            <person name="Liu X."/>
            <person name="Wang J."/>
            <person name="Yin Y."/>
            <person name="Wang J."/>
        </authorList>
    </citation>
    <scope>NUCLEOTIDE SEQUENCE [LARGE SCALE GENOMIC DNA]</scope>
    <source>
        <strain evidence="1">05x7-T-G4-1.051#20</strain>
    </source>
</reference>
<dbReference type="HOGENOM" id="CLU_3144282_0_0_1"/>
<accession>K1P8X2</accession>
<proteinExistence type="predicted"/>
<protein>
    <submittedName>
        <fullName evidence="1">Uncharacterized protein</fullName>
    </submittedName>
</protein>